<evidence type="ECO:0000313" key="2">
    <source>
        <dbReference type="Proteomes" id="UP000006729"/>
    </source>
</evidence>
<organism evidence="1 2">
    <name type="scientific">Populus trichocarpa</name>
    <name type="common">Western balsam poplar</name>
    <name type="synonym">Populus balsamifera subsp. trichocarpa</name>
    <dbReference type="NCBI Taxonomy" id="3694"/>
    <lineage>
        <taxon>Eukaryota</taxon>
        <taxon>Viridiplantae</taxon>
        <taxon>Streptophyta</taxon>
        <taxon>Embryophyta</taxon>
        <taxon>Tracheophyta</taxon>
        <taxon>Spermatophyta</taxon>
        <taxon>Magnoliopsida</taxon>
        <taxon>eudicotyledons</taxon>
        <taxon>Gunneridae</taxon>
        <taxon>Pentapetalae</taxon>
        <taxon>rosids</taxon>
        <taxon>fabids</taxon>
        <taxon>Malpighiales</taxon>
        <taxon>Salicaceae</taxon>
        <taxon>Saliceae</taxon>
        <taxon>Populus</taxon>
    </lineage>
</organism>
<sequence length="83" mass="9223">MKVSDSILAGQRLTFSVMSFLLLHTQINIPGKKVSGCNRSFLQVVCSGKLLLVMWCLALLPVTLEHLERKLGIFHSSVNIRGQ</sequence>
<keyword evidence="2" id="KW-1185">Reference proteome</keyword>
<protein>
    <submittedName>
        <fullName evidence="1">Uncharacterized protein</fullName>
    </submittedName>
</protein>
<dbReference type="HOGENOM" id="CLU_2546818_0_0_1"/>
<proteinExistence type="predicted"/>
<dbReference type="AlphaFoldDB" id="U5G4V9"/>
<name>U5G4V9_POPTR</name>
<reference evidence="1 2" key="1">
    <citation type="journal article" date="2006" name="Science">
        <title>The genome of black cottonwood, Populus trichocarpa (Torr. &amp; Gray).</title>
        <authorList>
            <person name="Tuskan G.A."/>
            <person name="Difazio S."/>
            <person name="Jansson S."/>
            <person name="Bohlmann J."/>
            <person name="Grigoriev I."/>
            <person name="Hellsten U."/>
            <person name="Putnam N."/>
            <person name="Ralph S."/>
            <person name="Rombauts S."/>
            <person name="Salamov A."/>
            <person name="Schein J."/>
            <person name="Sterck L."/>
            <person name="Aerts A."/>
            <person name="Bhalerao R.R."/>
            <person name="Bhalerao R.P."/>
            <person name="Blaudez D."/>
            <person name="Boerjan W."/>
            <person name="Brun A."/>
            <person name="Brunner A."/>
            <person name="Busov V."/>
            <person name="Campbell M."/>
            <person name="Carlson J."/>
            <person name="Chalot M."/>
            <person name="Chapman J."/>
            <person name="Chen G.L."/>
            <person name="Cooper D."/>
            <person name="Coutinho P.M."/>
            <person name="Couturier J."/>
            <person name="Covert S."/>
            <person name="Cronk Q."/>
            <person name="Cunningham R."/>
            <person name="Davis J."/>
            <person name="Degroeve S."/>
            <person name="Dejardin A."/>
            <person name="Depamphilis C."/>
            <person name="Detter J."/>
            <person name="Dirks B."/>
            <person name="Dubchak I."/>
            <person name="Duplessis S."/>
            <person name="Ehlting J."/>
            <person name="Ellis B."/>
            <person name="Gendler K."/>
            <person name="Goodstein D."/>
            <person name="Gribskov M."/>
            <person name="Grimwood J."/>
            <person name="Groover A."/>
            <person name="Gunter L."/>
            <person name="Hamberger B."/>
            <person name="Heinze B."/>
            <person name="Helariutta Y."/>
            <person name="Henrissat B."/>
            <person name="Holligan D."/>
            <person name="Holt R."/>
            <person name="Huang W."/>
            <person name="Islam-Faridi N."/>
            <person name="Jones S."/>
            <person name="Jones-Rhoades M."/>
            <person name="Jorgensen R."/>
            <person name="Joshi C."/>
            <person name="Kangasjarvi J."/>
            <person name="Karlsson J."/>
            <person name="Kelleher C."/>
            <person name="Kirkpatrick R."/>
            <person name="Kirst M."/>
            <person name="Kohler A."/>
            <person name="Kalluri U."/>
            <person name="Larimer F."/>
            <person name="Leebens-Mack J."/>
            <person name="Leple J.C."/>
            <person name="Locascio P."/>
            <person name="Lou Y."/>
            <person name="Lucas S."/>
            <person name="Martin F."/>
            <person name="Montanini B."/>
            <person name="Napoli C."/>
            <person name="Nelson D.R."/>
            <person name="Nelson C."/>
            <person name="Nieminen K."/>
            <person name="Nilsson O."/>
            <person name="Pereda V."/>
            <person name="Peter G."/>
            <person name="Philippe R."/>
            <person name="Pilate G."/>
            <person name="Poliakov A."/>
            <person name="Razumovskaya J."/>
            <person name="Richardson P."/>
            <person name="Rinaldi C."/>
            <person name="Ritland K."/>
            <person name="Rouze P."/>
            <person name="Ryaboy D."/>
            <person name="Schmutz J."/>
            <person name="Schrader J."/>
            <person name="Segerman B."/>
            <person name="Shin H."/>
            <person name="Siddiqui A."/>
            <person name="Sterky F."/>
            <person name="Terry A."/>
            <person name="Tsai C.J."/>
            <person name="Uberbacher E."/>
            <person name="Unneberg P."/>
            <person name="Vahala J."/>
            <person name="Wall K."/>
            <person name="Wessler S."/>
            <person name="Yang G."/>
            <person name="Yin T."/>
            <person name="Douglas C."/>
            <person name="Marra M."/>
            <person name="Sandberg G."/>
            <person name="Van de Peer Y."/>
            <person name="Rokhsar D."/>
        </authorList>
    </citation>
    <scope>NUCLEOTIDE SEQUENCE [LARGE SCALE GENOMIC DNA]</scope>
    <source>
        <strain evidence="2">cv. Nisqually</strain>
    </source>
</reference>
<dbReference type="Proteomes" id="UP000006729">
    <property type="component" value="Chromosome 10"/>
</dbReference>
<evidence type="ECO:0000313" key="1">
    <source>
        <dbReference type="EMBL" id="PNT17531.1"/>
    </source>
</evidence>
<dbReference type="EMBL" id="CM009299">
    <property type="protein sequence ID" value="PNT17531.1"/>
    <property type="molecule type" value="Genomic_DNA"/>
</dbReference>
<accession>U5G4V9</accession>
<gene>
    <name evidence="1" type="ORF">POPTR_010G196200</name>
</gene>
<dbReference type="InParanoid" id="U5G4V9"/>